<organism evidence="8 9">
    <name type="scientific">Microbaculum marinum</name>
    <dbReference type="NCBI Taxonomy" id="1764581"/>
    <lineage>
        <taxon>Bacteria</taxon>
        <taxon>Pseudomonadati</taxon>
        <taxon>Pseudomonadota</taxon>
        <taxon>Alphaproteobacteria</taxon>
        <taxon>Hyphomicrobiales</taxon>
        <taxon>Tepidamorphaceae</taxon>
        <taxon>Microbaculum</taxon>
    </lineage>
</organism>
<dbReference type="AlphaFoldDB" id="A0AAW9RCJ8"/>
<dbReference type="GO" id="GO:0009307">
    <property type="term" value="P:DNA restriction-modification system"/>
    <property type="evidence" value="ECO:0007669"/>
    <property type="project" value="UniProtKB-KW"/>
</dbReference>
<sequence>MTEVRDINHGHLFCGLGGGAKGFNKGEARVGSMVARFVCKGGIDNDSAACRDFERAARAPAACLDLFSREQYVAFHGKEPPAGWREQTPDDIRAFFADHLHILFLSAPCKGFSGLLPEAQSRTSKYAALNGLTLRGIWLALEAFKDDPIELVIFENVPRIMSRGRHLLDQIVALLRHYGYAVAETKHDCGEIGGLGQSRKRFLLVARHEERIPPFLHEPEKRSMKGVGDVIGKLPVPGPEPILPMHRMPSLQWKTWVRLAFVEAGSDWRSLNRLAVEDGFLSDFGIVPDASPHNGGYGVRRWEDVAGTVTSNGWPASGAFSVADPRAPEASGDRGGCGVTGWPQTAPTITSQRSPGQGRFAVADPRVDGHAKSVQIGVRSWDRPSGVVTGKMFVGGGPNAVADPRVAGARFNNLFRIVRFGETSPAIAGPGGSGGGLAVSDPRPAPREDYKQNKYRITRFDEPAGTVIAASTTGNGAFALADPRTGYPASAHRNLLAVTDWRRHTKTATGARHVAGGALSIADPRPFGAVAEREHYKTGGHYGVLSWQETAGAVPAYAKYDRGRWSVADPRFPETSAETQSDPDACQLPAPADRLLAVIRALDGTWHRPFTTLELAALQGLVDADETLELEGQSDSAWRERIGNAVPPPAAQAIAGVMGRTLLQAWAGETFMLSSTPIWVRDVAVALSVDQAGAA</sequence>
<accession>A0AAW9RCJ8</accession>
<evidence type="ECO:0000256" key="1">
    <source>
        <dbReference type="ARBA" id="ARBA00011975"/>
    </source>
</evidence>
<evidence type="ECO:0000313" key="9">
    <source>
        <dbReference type="Proteomes" id="UP001378188"/>
    </source>
</evidence>
<keyword evidence="5" id="KW-0680">Restriction system</keyword>
<dbReference type="GO" id="GO:0044027">
    <property type="term" value="P:negative regulation of gene expression via chromosomal CpG island methylation"/>
    <property type="evidence" value="ECO:0007669"/>
    <property type="project" value="TreeGrafter"/>
</dbReference>
<keyword evidence="9" id="KW-1185">Reference proteome</keyword>
<evidence type="ECO:0000256" key="7">
    <source>
        <dbReference type="SAM" id="MobiDB-lite"/>
    </source>
</evidence>
<dbReference type="InterPro" id="IPR001525">
    <property type="entry name" value="C5_MeTfrase"/>
</dbReference>
<feature type="region of interest" description="Disordered" evidence="7">
    <location>
        <begin position="428"/>
        <end position="448"/>
    </location>
</feature>
<dbReference type="Proteomes" id="UP001378188">
    <property type="component" value="Unassembled WGS sequence"/>
</dbReference>
<comment type="catalytic activity">
    <reaction evidence="6">
        <text>a 2'-deoxycytidine in DNA + S-adenosyl-L-methionine = a 5-methyl-2'-deoxycytidine in DNA + S-adenosyl-L-homocysteine + H(+)</text>
        <dbReference type="Rhea" id="RHEA:13681"/>
        <dbReference type="Rhea" id="RHEA-COMP:11369"/>
        <dbReference type="Rhea" id="RHEA-COMP:11370"/>
        <dbReference type="ChEBI" id="CHEBI:15378"/>
        <dbReference type="ChEBI" id="CHEBI:57856"/>
        <dbReference type="ChEBI" id="CHEBI:59789"/>
        <dbReference type="ChEBI" id="CHEBI:85452"/>
        <dbReference type="ChEBI" id="CHEBI:85454"/>
        <dbReference type="EC" id="2.1.1.37"/>
    </reaction>
</comment>
<evidence type="ECO:0000256" key="3">
    <source>
        <dbReference type="ARBA" id="ARBA00022679"/>
    </source>
</evidence>
<evidence type="ECO:0000256" key="6">
    <source>
        <dbReference type="ARBA" id="ARBA00047422"/>
    </source>
</evidence>
<keyword evidence="4" id="KW-0949">S-adenosyl-L-methionine</keyword>
<dbReference type="InterPro" id="IPR050390">
    <property type="entry name" value="C5-Methyltransferase"/>
</dbReference>
<keyword evidence="3" id="KW-0808">Transferase</keyword>
<keyword evidence="2 8" id="KW-0489">Methyltransferase</keyword>
<dbReference type="Gene3D" id="3.90.120.10">
    <property type="entry name" value="DNA Methylase, subunit A, domain 2"/>
    <property type="match status" value="1"/>
</dbReference>
<dbReference type="SUPFAM" id="SSF53335">
    <property type="entry name" value="S-adenosyl-L-methionine-dependent methyltransferases"/>
    <property type="match status" value="1"/>
</dbReference>
<gene>
    <name evidence="8" type="ORF">V3328_07375</name>
</gene>
<evidence type="ECO:0000313" key="8">
    <source>
        <dbReference type="EMBL" id="MEJ8571287.1"/>
    </source>
</evidence>
<dbReference type="Gene3D" id="3.40.50.150">
    <property type="entry name" value="Vaccinia Virus protein VP39"/>
    <property type="match status" value="1"/>
</dbReference>
<dbReference type="Pfam" id="PF00145">
    <property type="entry name" value="DNA_methylase"/>
    <property type="match status" value="1"/>
</dbReference>
<dbReference type="RefSeq" id="WP_340328990.1">
    <property type="nucleotide sequence ID" value="NZ_JAZHOF010000003.1"/>
</dbReference>
<dbReference type="PANTHER" id="PTHR10629">
    <property type="entry name" value="CYTOSINE-SPECIFIC METHYLTRANSFERASE"/>
    <property type="match status" value="1"/>
</dbReference>
<dbReference type="EC" id="2.1.1.37" evidence="1"/>
<dbReference type="InterPro" id="IPR029063">
    <property type="entry name" value="SAM-dependent_MTases_sf"/>
</dbReference>
<dbReference type="GO" id="GO:0032259">
    <property type="term" value="P:methylation"/>
    <property type="evidence" value="ECO:0007669"/>
    <property type="project" value="UniProtKB-KW"/>
</dbReference>
<dbReference type="EMBL" id="JAZHOF010000003">
    <property type="protein sequence ID" value="MEJ8571287.1"/>
    <property type="molecule type" value="Genomic_DNA"/>
</dbReference>
<dbReference type="GO" id="GO:0003886">
    <property type="term" value="F:DNA (cytosine-5-)-methyltransferase activity"/>
    <property type="evidence" value="ECO:0007669"/>
    <property type="project" value="UniProtKB-EC"/>
</dbReference>
<evidence type="ECO:0000256" key="5">
    <source>
        <dbReference type="ARBA" id="ARBA00022747"/>
    </source>
</evidence>
<evidence type="ECO:0000256" key="4">
    <source>
        <dbReference type="ARBA" id="ARBA00022691"/>
    </source>
</evidence>
<evidence type="ECO:0000256" key="2">
    <source>
        <dbReference type="ARBA" id="ARBA00022603"/>
    </source>
</evidence>
<comment type="caution">
    <text evidence="8">The sequence shown here is derived from an EMBL/GenBank/DDBJ whole genome shotgun (WGS) entry which is preliminary data.</text>
</comment>
<protein>
    <recommendedName>
        <fullName evidence="1">DNA (cytosine-5-)-methyltransferase</fullName>
        <ecNumber evidence="1">2.1.1.37</ecNumber>
    </recommendedName>
</protein>
<dbReference type="PANTHER" id="PTHR10629:SF52">
    <property type="entry name" value="DNA (CYTOSINE-5)-METHYLTRANSFERASE 1"/>
    <property type="match status" value="1"/>
</dbReference>
<name>A0AAW9RCJ8_9HYPH</name>
<proteinExistence type="predicted"/>
<dbReference type="GO" id="GO:0003677">
    <property type="term" value="F:DNA binding"/>
    <property type="evidence" value="ECO:0007669"/>
    <property type="project" value="TreeGrafter"/>
</dbReference>
<reference evidence="8 9" key="1">
    <citation type="submission" date="2024-02" db="EMBL/GenBank/DDBJ databases">
        <title>Genome analysis and characterization of Microbaculum marinisediminis sp. nov., isolated from marine sediment.</title>
        <authorList>
            <person name="Du Z.-J."/>
            <person name="Ye Y.-Q."/>
            <person name="Zhang Z.-R."/>
            <person name="Yuan S.-M."/>
            <person name="Zhang X.-Y."/>
        </authorList>
    </citation>
    <scope>NUCLEOTIDE SEQUENCE [LARGE SCALE GENOMIC DNA]</scope>
    <source>
        <strain evidence="8 9">SDUM1044001</strain>
    </source>
</reference>